<accession>E0XWI1</accession>
<feature type="domain" description="DUF4124" evidence="3">
    <location>
        <begin position="11"/>
        <end position="64"/>
    </location>
</feature>
<name>E0XWI1_9GAMM</name>
<feature type="region of interest" description="Disordered" evidence="1">
    <location>
        <begin position="35"/>
        <end position="95"/>
    </location>
</feature>
<organism evidence="4">
    <name type="scientific">uncultured gamma proteobacterium HF4000_36I10</name>
    <dbReference type="NCBI Taxonomy" id="710989"/>
    <lineage>
        <taxon>Bacteria</taxon>
        <taxon>Pseudomonadati</taxon>
        <taxon>Pseudomonadota</taxon>
        <taxon>Gammaproteobacteria</taxon>
        <taxon>environmental samples</taxon>
    </lineage>
</organism>
<evidence type="ECO:0000259" key="3">
    <source>
        <dbReference type="Pfam" id="PF13511"/>
    </source>
</evidence>
<feature type="signal peptide" evidence="2">
    <location>
        <begin position="1"/>
        <end position="20"/>
    </location>
</feature>
<proteinExistence type="predicted"/>
<dbReference type="AlphaFoldDB" id="E0XWI1"/>
<evidence type="ECO:0000313" key="4">
    <source>
        <dbReference type="EMBL" id="ADI18772.1"/>
    </source>
</evidence>
<protein>
    <recommendedName>
        <fullName evidence="3">DUF4124 domain-containing protein</fullName>
    </recommendedName>
</protein>
<sequence>MFKKFTLFTLCLLLAGTALAKSGYYRWLDDEGQPHFTQKPPADRPSTFIESNKGYSRSSDAQPDSEPSYPPKRADSAPAEQKAPEQYEVLPDKDPKRCMEARQAVDNFARGQRLRVKDENGEYRLLNNEEKAEQKVKAKELVDIYC</sequence>
<evidence type="ECO:0000256" key="2">
    <source>
        <dbReference type="SAM" id="SignalP"/>
    </source>
</evidence>
<feature type="compositionally biased region" description="Polar residues" evidence="1">
    <location>
        <begin position="48"/>
        <end position="62"/>
    </location>
</feature>
<keyword evidence="2" id="KW-0732">Signal</keyword>
<feature type="compositionally biased region" description="Basic and acidic residues" evidence="1">
    <location>
        <begin position="82"/>
        <end position="95"/>
    </location>
</feature>
<dbReference type="Pfam" id="PF13511">
    <property type="entry name" value="DUF4124"/>
    <property type="match status" value="1"/>
</dbReference>
<feature type="chain" id="PRO_5003143172" description="DUF4124 domain-containing protein" evidence="2">
    <location>
        <begin position="21"/>
        <end position="146"/>
    </location>
</feature>
<evidence type="ECO:0000256" key="1">
    <source>
        <dbReference type="SAM" id="MobiDB-lite"/>
    </source>
</evidence>
<dbReference type="InterPro" id="IPR025392">
    <property type="entry name" value="DUF4124"/>
</dbReference>
<reference evidence="4" key="1">
    <citation type="journal article" date="2011" name="Environ. Microbiol.">
        <title>Time-series analyses of Monterey Bay coastal microbial picoplankton using a 'genome proxy' microarray.</title>
        <authorList>
            <person name="Rich V.I."/>
            <person name="Pham V.D."/>
            <person name="Eppley J."/>
            <person name="Shi Y."/>
            <person name="DeLong E.F."/>
        </authorList>
    </citation>
    <scope>NUCLEOTIDE SEQUENCE</scope>
</reference>
<dbReference type="EMBL" id="GU474899">
    <property type="protein sequence ID" value="ADI18772.1"/>
    <property type="molecule type" value="Genomic_DNA"/>
</dbReference>